<organism evidence="9 10">
    <name type="scientific">Pontibacter burrus</name>
    <dbReference type="NCBI Taxonomy" id="2704466"/>
    <lineage>
        <taxon>Bacteria</taxon>
        <taxon>Pseudomonadati</taxon>
        <taxon>Bacteroidota</taxon>
        <taxon>Cytophagia</taxon>
        <taxon>Cytophagales</taxon>
        <taxon>Hymenobacteraceae</taxon>
        <taxon>Pontibacter</taxon>
    </lineage>
</organism>
<accession>A0A6B3LU48</accession>
<evidence type="ECO:0000256" key="4">
    <source>
        <dbReference type="ARBA" id="ARBA00022679"/>
    </source>
</evidence>
<dbReference type="GO" id="GO:0003866">
    <property type="term" value="F:3-phosphoshikimate 1-carboxyvinyltransferase activity"/>
    <property type="evidence" value="ECO:0007669"/>
    <property type="project" value="UniProtKB-UniRule"/>
</dbReference>
<dbReference type="GO" id="GO:0005737">
    <property type="term" value="C:cytoplasm"/>
    <property type="evidence" value="ECO:0007669"/>
    <property type="project" value="UniProtKB-SubCell"/>
</dbReference>
<dbReference type="CDD" id="cd01556">
    <property type="entry name" value="EPSP_synthase"/>
    <property type="match status" value="1"/>
</dbReference>
<feature type="domain" description="Enolpyruvate transferase" evidence="8">
    <location>
        <begin position="61"/>
        <end position="398"/>
    </location>
</feature>
<reference evidence="9 10" key="1">
    <citation type="submission" date="2020-02" db="EMBL/GenBank/DDBJ databases">
        <authorList>
            <person name="Kim M.K."/>
        </authorList>
    </citation>
    <scope>NUCLEOTIDE SEQUENCE [LARGE SCALE GENOMIC DNA]</scope>
    <source>
        <strain evidence="9 10">BT327</strain>
    </source>
</reference>
<feature type="binding site" evidence="7">
    <location>
        <position position="72"/>
    </location>
    <ligand>
        <name>phosphoenolpyruvate</name>
        <dbReference type="ChEBI" id="CHEBI:58702"/>
    </ligand>
</feature>
<name>A0A6B3LU48_9BACT</name>
<feature type="binding site" evidence="7">
    <location>
        <position position="148"/>
    </location>
    <ligand>
        <name>3-phosphoshikimate</name>
        <dbReference type="ChEBI" id="CHEBI:145989"/>
    </ligand>
</feature>
<sequence>MIKTVTLSHPTGVLSGTINLPASKSEANRALIIAALAGGNSTIENLSEANDTQLLNRLLQRNDQTIDAEDAGTVMRFLTAYYAVTNQQKVLTGTDRMCQRPIKVLVDALRDLGATIDYLQEEGYPPLQIKGFAYSGKNHLKVRGDISSQYISALLMIAPLLPDGLELELEGKIGSRPYIEMTLALMQHFGATATFEDTTIVVPNQNYKPATFLVEPDWSAASYWYSLVALAKEAEITLPGLRKESHQGDRAIVEIMYRLGVYTEFTPEGIRLTKKHCEKKVAFDFTNCPDLAQTIVALCAALGVTLEMTGVESLRIKETDRIQALQIEVLGMETSLNEMSPGVFRMEPAIITKRELTFRTYKDHRMAMAFAPVALLEPVQIQDPDVVRKSYPRFWEDLEKVGFEVVNNE</sequence>
<keyword evidence="10" id="KW-1185">Reference proteome</keyword>
<feature type="binding site" evidence="7">
    <location>
        <position position="175"/>
    </location>
    <ligand>
        <name>3-phosphoshikimate</name>
        <dbReference type="ChEBI" id="CHEBI:145989"/>
    </ligand>
</feature>
<dbReference type="InterPro" id="IPR013792">
    <property type="entry name" value="RNA3'P_cycl/enolpyr_Trfase_a/b"/>
</dbReference>
<dbReference type="EC" id="2.5.1.19" evidence="7"/>
<feature type="binding site" evidence="7">
    <location>
        <position position="24"/>
    </location>
    <ligand>
        <name>phosphoenolpyruvate</name>
        <dbReference type="ChEBI" id="CHEBI:58702"/>
    </ligand>
</feature>
<feature type="domain" description="Enolpyruvate transferase" evidence="8">
    <location>
        <begin position="12"/>
        <end position="60"/>
    </location>
</feature>
<protein>
    <recommendedName>
        <fullName evidence="7">3-phosphoshikimate 1-carboxyvinyltransferase</fullName>
        <ecNumber evidence="7">2.5.1.19</ecNumber>
    </recommendedName>
    <alternativeName>
        <fullName evidence="7">5-enolpyruvylshikimate-3-phosphate synthase</fullName>
        <shortName evidence="7">EPSP synthase</shortName>
        <shortName evidence="7">EPSPS</shortName>
    </alternativeName>
</protein>
<dbReference type="GO" id="GO:0009423">
    <property type="term" value="P:chorismate biosynthetic process"/>
    <property type="evidence" value="ECO:0007669"/>
    <property type="project" value="UniProtKB-UniRule"/>
</dbReference>
<dbReference type="Gene3D" id="3.65.10.10">
    <property type="entry name" value="Enolpyruvate transferase domain"/>
    <property type="match status" value="4"/>
</dbReference>
<keyword evidence="3 7" id="KW-0028">Amino-acid biosynthesis</keyword>
<comment type="subcellular location">
    <subcellularLocation>
        <location evidence="7">Cytoplasm</location>
    </subcellularLocation>
</comment>
<feature type="binding site" evidence="7">
    <location>
        <position position="317"/>
    </location>
    <ligand>
        <name>3-phosphoshikimate</name>
        <dbReference type="ChEBI" id="CHEBI:145989"/>
    </ligand>
</feature>
<feature type="binding site" evidence="7">
    <location>
        <position position="365"/>
    </location>
    <ligand>
        <name>phosphoenolpyruvate</name>
        <dbReference type="ChEBI" id="CHEBI:58702"/>
    </ligand>
</feature>
<dbReference type="GO" id="GO:0009073">
    <property type="term" value="P:aromatic amino acid family biosynthetic process"/>
    <property type="evidence" value="ECO:0007669"/>
    <property type="project" value="UniProtKB-KW"/>
</dbReference>
<evidence type="ECO:0000313" key="9">
    <source>
        <dbReference type="EMBL" id="NEM99343.1"/>
    </source>
</evidence>
<dbReference type="Proteomes" id="UP000474777">
    <property type="component" value="Unassembled WGS sequence"/>
</dbReference>
<feature type="binding site" evidence="7">
    <location>
        <position position="29"/>
    </location>
    <ligand>
        <name>3-phosphoshikimate</name>
        <dbReference type="ChEBI" id="CHEBI:145989"/>
    </ligand>
</feature>
<dbReference type="PANTHER" id="PTHR21090">
    <property type="entry name" value="AROM/DEHYDROQUINATE SYNTHASE"/>
    <property type="match status" value="1"/>
</dbReference>
<dbReference type="SUPFAM" id="SSF55205">
    <property type="entry name" value="EPT/RTPC-like"/>
    <property type="match status" value="1"/>
</dbReference>
<evidence type="ECO:0000256" key="2">
    <source>
        <dbReference type="ARBA" id="ARBA00009948"/>
    </source>
</evidence>
<comment type="subunit">
    <text evidence="7">Monomer.</text>
</comment>
<dbReference type="EMBL" id="JAAGWD010000009">
    <property type="protein sequence ID" value="NEM99343.1"/>
    <property type="molecule type" value="Genomic_DNA"/>
</dbReference>
<feature type="binding site" evidence="7">
    <location>
        <position position="147"/>
    </location>
    <ligand>
        <name>3-phosphoshikimate</name>
        <dbReference type="ChEBI" id="CHEBI:145989"/>
    </ligand>
</feature>
<dbReference type="GO" id="GO:0008652">
    <property type="term" value="P:amino acid biosynthetic process"/>
    <property type="evidence" value="ECO:0007669"/>
    <property type="project" value="UniProtKB-KW"/>
</dbReference>
<feature type="binding site" evidence="7">
    <location>
        <position position="321"/>
    </location>
    <ligand>
        <name>phosphoenolpyruvate</name>
        <dbReference type="ChEBI" id="CHEBI:58702"/>
    </ligand>
</feature>
<evidence type="ECO:0000256" key="1">
    <source>
        <dbReference type="ARBA" id="ARBA00004811"/>
    </source>
</evidence>
<dbReference type="RefSeq" id="WP_163916433.1">
    <property type="nucleotide sequence ID" value="NZ_JAAGWD010000009.1"/>
</dbReference>
<evidence type="ECO:0000256" key="3">
    <source>
        <dbReference type="ARBA" id="ARBA00022605"/>
    </source>
</evidence>
<proteinExistence type="inferred from homology"/>
<dbReference type="UniPathway" id="UPA00053">
    <property type="reaction ID" value="UER00089"/>
</dbReference>
<dbReference type="Pfam" id="PF00275">
    <property type="entry name" value="EPSP_synthase"/>
    <property type="match status" value="2"/>
</dbReference>
<gene>
    <name evidence="7" type="primary">aroA</name>
    <name evidence="9" type="ORF">GXP69_16715</name>
</gene>
<comment type="pathway">
    <text evidence="1 7">Metabolic intermediate biosynthesis; chorismate biosynthesis; chorismate from D-erythrose 4-phosphate and phosphoenolpyruvate: step 6/7.</text>
</comment>
<feature type="binding site" evidence="7">
    <location>
        <position position="290"/>
    </location>
    <ligand>
        <name>3-phosphoshikimate</name>
        <dbReference type="ChEBI" id="CHEBI:145989"/>
    </ligand>
</feature>
<feature type="binding site" evidence="7">
    <location>
        <position position="149"/>
    </location>
    <ligand>
        <name>3-phosphoshikimate</name>
        <dbReference type="ChEBI" id="CHEBI:145989"/>
    </ligand>
</feature>
<comment type="catalytic activity">
    <reaction evidence="6">
        <text>3-phosphoshikimate + phosphoenolpyruvate = 5-O-(1-carboxyvinyl)-3-phosphoshikimate + phosphate</text>
        <dbReference type="Rhea" id="RHEA:21256"/>
        <dbReference type="ChEBI" id="CHEBI:43474"/>
        <dbReference type="ChEBI" id="CHEBI:57701"/>
        <dbReference type="ChEBI" id="CHEBI:58702"/>
        <dbReference type="ChEBI" id="CHEBI:145989"/>
        <dbReference type="EC" id="2.5.1.19"/>
    </reaction>
    <physiologicalReaction direction="left-to-right" evidence="6">
        <dbReference type="Rhea" id="RHEA:21257"/>
    </physiologicalReaction>
</comment>
<keyword evidence="4 7" id="KW-0808">Transferase</keyword>
<keyword evidence="7" id="KW-0963">Cytoplasm</keyword>
<dbReference type="HAMAP" id="MF_00210">
    <property type="entry name" value="EPSP_synth"/>
    <property type="match status" value="1"/>
</dbReference>
<evidence type="ECO:0000313" key="10">
    <source>
        <dbReference type="Proteomes" id="UP000474777"/>
    </source>
</evidence>
<feature type="binding site" evidence="7">
    <location>
        <position position="149"/>
    </location>
    <ligand>
        <name>phosphoenolpyruvate</name>
        <dbReference type="ChEBI" id="CHEBI:58702"/>
    </ligand>
</feature>
<evidence type="ECO:0000256" key="5">
    <source>
        <dbReference type="ARBA" id="ARBA00023141"/>
    </source>
</evidence>
<comment type="function">
    <text evidence="7">Catalyzes the transfer of the enolpyruvyl moiety of phosphoenolpyruvate (PEP) to the 5-hydroxyl of shikimate-3-phosphate (S3P) to produce enolpyruvyl shikimate-3-phosphate and inorganic phosphate.</text>
</comment>
<dbReference type="InterPro" id="IPR001986">
    <property type="entry name" value="Enolpyruvate_Tfrase_dom"/>
</dbReference>
<dbReference type="PANTHER" id="PTHR21090:SF5">
    <property type="entry name" value="PENTAFUNCTIONAL AROM POLYPEPTIDE"/>
    <property type="match status" value="1"/>
</dbReference>
<keyword evidence="5 7" id="KW-0057">Aromatic amino acid biosynthesis</keyword>
<dbReference type="InterPro" id="IPR006264">
    <property type="entry name" value="EPSP_synthase"/>
</dbReference>
<evidence type="ECO:0000256" key="6">
    <source>
        <dbReference type="ARBA" id="ARBA00044633"/>
    </source>
</evidence>
<comment type="similarity">
    <text evidence="2 7">Belongs to the EPSP synthase family.</text>
</comment>
<evidence type="ECO:0000259" key="8">
    <source>
        <dbReference type="Pfam" id="PF00275"/>
    </source>
</evidence>
<feature type="active site" description="Proton acceptor" evidence="7">
    <location>
        <position position="290"/>
    </location>
</feature>
<evidence type="ECO:0000256" key="7">
    <source>
        <dbReference type="HAMAP-Rule" id="MF_00210"/>
    </source>
</evidence>
<dbReference type="PIRSF" id="PIRSF000505">
    <property type="entry name" value="EPSPS"/>
    <property type="match status" value="1"/>
</dbReference>
<comment type="caution">
    <text evidence="9">The sequence shown here is derived from an EMBL/GenBank/DDBJ whole genome shotgun (WGS) entry which is preliminary data.</text>
</comment>
<feature type="binding site" evidence="7">
    <location>
        <position position="389"/>
    </location>
    <ligand>
        <name>phosphoenolpyruvate</name>
        <dbReference type="ChEBI" id="CHEBI:58702"/>
    </ligand>
</feature>
<dbReference type="AlphaFoldDB" id="A0A6B3LU48"/>
<feature type="binding site" evidence="7">
    <location>
        <position position="24"/>
    </location>
    <ligand>
        <name>3-phosphoshikimate</name>
        <dbReference type="ChEBI" id="CHEBI:145989"/>
    </ligand>
</feature>
<feature type="binding site" evidence="7">
    <location>
        <position position="25"/>
    </location>
    <ligand>
        <name>3-phosphoshikimate</name>
        <dbReference type="ChEBI" id="CHEBI:145989"/>
    </ligand>
</feature>
<dbReference type="InterPro" id="IPR036968">
    <property type="entry name" value="Enolpyruvate_Tfrase_sf"/>
</dbReference>
<comment type="caution">
    <text evidence="7">Lacks conserved residue(s) required for the propagation of feature annotation.</text>
</comment>
<feature type="binding site" evidence="7">
    <location>
        <position position="100"/>
    </location>
    <ligand>
        <name>phosphoenolpyruvate</name>
        <dbReference type="ChEBI" id="CHEBI:58702"/>
    </ligand>
</feature>